<reference evidence="6" key="1">
    <citation type="submission" date="2020-02" db="EMBL/GenBank/DDBJ databases">
        <authorList>
            <person name="Meier V. D."/>
        </authorList>
    </citation>
    <scope>NUCLEOTIDE SEQUENCE</scope>
    <source>
        <strain evidence="6">AVDCRST_MAG28</strain>
    </source>
</reference>
<gene>
    <name evidence="6" type="ORF">AVDCRST_MAG28-922</name>
</gene>
<dbReference type="PROSITE" id="PS01117">
    <property type="entry name" value="HTH_MARR_1"/>
    <property type="match status" value="1"/>
</dbReference>
<dbReference type="GO" id="GO:0003677">
    <property type="term" value="F:DNA binding"/>
    <property type="evidence" value="ECO:0007669"/>
    <property type="project" value="UniProtKB-KW"/>
</dbReference>
<dbReference type="PRINTS" id="PR00598">
    <property type="entry name" value="HTHMARR"/>
</dbReference>
<evidence type="ECO:0000259" key="5">
    <source>
        <dbReference type="PROSITE" id="PS50995"/>
    </source>
</evidence>
<dbReference type="InterPro" id="IPR000835">
    <property type="entry name" value="HTH_MarR-typ"/>
</dbReference>
<dbReference type="Pfam" id="PF12802">
    <property type="entry name" value="MarR_2"/>
    <property type="match status" value="1"/>
</dbReference>
<dbReference type="InterPro" id="IPR036390">
    <property type="entry name" value="WH_DNA-bd_sf"/>
</dbReference>
<evidence type="ECO:0000256" key="2">
    <source>
        <dbReference type="ARBA" id="ARBA00023125"/>
    </source>
</evidence>
<dbReference type="PANTHER" id="PTHR33164">
    <property type="entry name" value="TRANSCRIPTIONAL REGULATOR, MARR FAMILY"/>
    <property type="match status" value="1"/>
</dbReference>
<keyword evidence="2" id="KW-0238">DNA-binding</keyword>
<dbReference type="AlphaFoldDB" id="A0A6J4QJ48"/>
<proteinExistence type="predicted"/>
<evidence type="ECO:0000256" key="4">
    <source>
        <dbReference type="SAM" id="MobiDB-lite"/>
    </source>
</evidence>
<dbReference type="InterPro" id="IPR039422">
    <property type="entry name" value="MarR/SlyA-like"/>
</dbReference>
<name>A0A6J4QJ48_9ACTN</name>
<keyword evidence="1" id="KW-0805">Transcription regulation</keyword>
<evidence type="ECO:0000313" key="6">
    <source>
        <dbReference type="EMBL" id="CAA9446554.1"/>
    </source>
</evidence>
<dbReference type="Gene3D" id="1.10.10.10">
    <property type="entry name" value="Winged helix-like DNA-binding domain superfamily/Winged helix DNA-binding domain"/>
    <property type="match status" value="1"/>
</dbReference>
<organism evidence="6">
    <name type="scientific">uncultured Rubrobacteraceae bacterium</name>
    <dbReference type="NCBI Taxonomy" id="349277"/>
    <lineage>
        <taxon>Bacteria</taxon>
        <taxon>Bacillati</taxon>
        <taxon>Actinomycetota</taxon>
        <taxon>Rubrobacteria</taxon>
        <taxon>Rubrobacterales</taxon>
        <taxon>Rubrobacteraceae</taxon>
        <taxon>environmental samples</taxon>
    </lineage>
</organism>
<dbReference type="SUPFAM" id="SSF46785">
    <property type="entry name" value="Winged helix' DNA-binding domain"/>
    <property type="match status" value="1"/>
</dbReference>
<dbReference type="EMBL" id="CADCVE010000022">
    <property type="protein sequence ID" value="CAA9446554.1"/>
    <property type="molecule type" value="Genomic_DNA"/>
</dbReference>
<dbReference type="GO" id="GO:0006950">
    <property type="term" value="P:response to stress"/>
    <property type="evidence" value="ECO:0007669"/>
    <property type="project" value="TreeGrafter"/>
</dbReference>
<dbReference type="CDD" id="cd00090">
    <property type="entry name" value="HTH_ARSR"/>
    <property type="match status" value="1"/>
</dbReference>
<dbReference type="SMART" id="SM00347">
    <property type="entry name" value="HTH_MARR"/>
    <property type="match status" value="1"/>
</dbReference>
<feature type="domain" description="HTH marR-type" evidence="5">
    <location>
        <begin position="1"/>
        <end position="142"/>
    </location>
</feature>
<dbReference type="InterPro" id="IPR011991">
    <property type="entry name" value="ArsR-like_HTH"/>
</dbReference>
<evidence type="ECO:0000256" key="3">
    <source>
        <dbReference type="ARBA" id="ARBA00023163"/>
    </source>
</evidence>
<dbReference type="InterPro" id="IPR023187">
    <property type="entry name" value="Tscrpt_reg_MarR-type_CS"/>
</dbReference>
<protein>
    <submittedName>
        <fullName evidence="6">Transcriptional regulator, MarR family</fullName>
    </submittedName>
</protein>
<accession>A0A6J4QJ48</accession>
<keyword evidence="3" id="KW-0804">Transcription</keyword>
<dbReference type="PANTHER" id="PTHR33164:SF43">
    <property type="entry name" value="HTH-TYPE TRANSCRIPTIONAL REPRESSOR YETL"/>
    <property type="match status" value="1"/>
</dbReference>
<evidence type="ECO:0000256" key="1">
    <source>
        <dbReference type="ARBA" id="ARBA00023015"/>
    </source>
</evidence>
<feature type="region of interest" description="Disordered" evidence="4">
    <location>
        <begin position="51"/>
        <end position="70"/>
    </location>
</feature>
<dbReference type="GO" id="GO:0003700">
    <property type="term" value="F:DNA-binding transcription factor activity"/>
    <property type="evidence" value="ECO:0007669"/>
    <property type="project" value="InterPro"/>
</dbReference>
<dbReference type="PROSITE" id="PS50995">
    <property type="entry name" value="HTH_MARR_2"/>
    <property type="match status" value="1"/>
</dbReference>
<dbReference type="InterPro" id="IPR036388">
    <property type="entry name" value="WH-like_DNA-bd_sf"/>
</dbReference>
<sequence>MSSNTSEPPEKLVELQQRQIAEVLTFAAALARKMGLSVSEMAALEHLHASGGGLTPTQMGKRLSMSSGTVSPLVDRLERAGYVERRPNPKDRRSSVVSLTPWGIEESSRHLLPLAADFLGTASELGSKERSLVGGYLEAIADALAYHAQKP</sequence>